<dbReference type="Proteomes" id="UP000242560">
    <property type="component" value="Unassembled WGS sequence"/>
</dbReference>
<organism evidence="1 2">
    <name type="scientific">Kaistella treverensis</name>
    <dbReference type="NCBI Taxonomy" id="631455"/>
    <lineage>
        <taxon>Bacteria</taxon>
        <taxon>Pseudomonadati</taxon>
        <taxon>Bacteroidota</taxon>
        <taxon>Flavobacteriia</taxon>
        <taxon>Flavobacteriales</taxon>
        <taxon>Weeksellaceae</taxon>
        <taxon>Chryseobacterium group</taxon>
        <taxon>Kaistella</taxon>
    </lineage>
</organism>
<reference evidence="2" key="1">
    <citation type="submission" date="2016-10" db="EMBL/GenBank/DDBJ databases">
        <authorList>
            <person name="Varghese N."/>
            <person name="Submissions S."/>
        </authorList>
    </citation>
    <scope>NUCLEOTIDE SEQUENCE [LARGE SCALE GENOMIC DNA]</scope>
    <source>
        <strain evidence="2">DSM 22251</strain>
    </source>
</reference>
<keyword evidence="2" id="KW-1185">Reference proteome</keyword>
<dbReference type="EMBL" id="FORQ01000001">
    <property type="protein sequence ID" value="SFI64561.1"/>
    <property type="molecule type" value="Genomic_DNA"/>
</dbReference>
<gene>
    <name evidence="1" type="ORF">SAMN05421638_0435</name>
</gene>
<evidence type="ECO:0000313" key="1">
    <source>
        <dbReference type="EMBL" id="SFI64561.1"/>
    </source>
</evidence>
<sequence length="292" mass="34028">MIKKLQHSEIDFEKYQNTLQNSVQQNFYAESSVLNQLCESWDLLVFGDYDFVMPVPVKKKYSFKFVIIPLFCQQLGISGPRFDADIEEKFRLYLTKNYKIIYYAFHHSNEFNSDLAQKKNYFIPKSDYQKLRKKYFKGRKSAVKMAKNLVLKEIPFEENLPFVQHNFKGLPKKRDLRKFINYLKFLEKSNLLKIVGAFKENQIISLAILISTGEKLSLLGLVNDENLKAENGASFLVDSLLQENIAKQSFDFMGGNIRGLEVFFKSFGAELQQYAMIENSPKDLLKKLLKKG</sequence>
<dbReference type="AlphaFoldDB" id="A0A1I3JWF3"/>
<dbReference type="RefSeq" id="WP_089818230.1">
    <property type="nucleotide sequence ID" value="NZ_FORQ01000001.1"/>
</dbReference>
<proteinExistence type="predicted"/>
<name>A0A1I3JWF3_9FLAO</name>
<evidence type="ECO:0000313" key="2">
    <source>
        <dbReference type="Proteomes" id="UP000242560"/>
    </source>
</evidence>
<accession>A0A1I3JWF3</accession>
<protein>
    <recommendedName>
        <fullName evidence="3">GNAT family N-acetyltransferase</fullName>
    </recommendedName>
</protein>
<evidence type="ECO:0008006" key="3">
    <source>
        <dbReference type="Google" id="ProtNLM"/>
    </source>
</evidence>